<dbReference type="PANTHER" id="PTHR10840:SF0">
    <property type="entry name" value="PROGRAMMED CELL DEATH PROTEIN 5"/>
    <property type="match status" value="1"/>
</dbReference>
<evidence type="ECO:0000256" key="2">
    <source>
        <dbReference type="SAM" id="MobiDB-lite"/>
    </source>
</evidence>
<dbReference type="InterPro" id="IPR002836">
    <property type="entry name" value="PDCD5-like"/>
</dbReference>
<reference evidence="3" key="1">
    <citation type="submission" date="2020-06" db="EMBL/GenBank/DDBJ databases">
        <title>Genomes of multiple members of Pneumocystis genus reveal paths to human pathogen Pneumocystis jirovecii.</title>
        <authorList>
            <person name="Cisse O.H."/>
            <person name="Ma L."/>
            <person name="Dekker J."/>
            <person name="Khil P."/>
            <person name="Jo J."/>
            <person name="Brenchley J."/>
            <person name="Blair R."/>
            <person name="Pahar B."/>
            <person name="Chabe M."/>
            <person name="Van Rompay K.A."/>
            <person name="Keesler R."/>
            <person name="Sukura A."/>
            <person name="Hirsch V."/>
            <person name="Kutty G."/>
            <person name="Liu Y."/>
            <person name="Peng L."/>
            <person name="Chen J."/>
            <person name="Song J."/>
            <person name="Weissenbacher-Lang C."/>
            <person name="Xu J."/>
            <person name="Upham N.S."/>
            <person name="Stajich J.E."/>
            <person name="Cuomo C.A."/>
            <person name="Cushion M.T."/>
            <person name="Kovacs J.A."/>
        </authorList>
    </citation>
    <scope>NUCLEOTIDE SEQUENCE</scope>
    <source>
        <strain evidence="3">2A</strain>
    </source>
</reference>
<dbReference type="Proteomes" id="UP000663699">
    <property type="component" value="Chromosome 3"/>
</dbReference>
<dbReference type="PANTHER" id="PTHR10840">
    <property type="entry name" value="PROGRAMMED CELL DEATH PROTEIN 5"/>
    <property type="match status" value="1"/>
</dbReference>
<comment type="similarity">
    <text evidence="1">Belongs to the PDCD5 family.</text>
</comment>
<dbReference type="Pfam" id="PF01984">
    <property type="entry name" value="dsDNA_bind"/>
    <property type="match status" value="1"/>
</dbReference>
<dbReference type="InterPro" id="IPR036883">
    <property type="entry name" value="PDCD5-like_sf"/>
</dbReference>
<gene>
    <name evidence="3" type="ORF">MERGE_001877</name>
</gene>
<dbReference type="AlphaFoldDB" id="A0A899FW26"/>
<proteinExistence type="inferred from homology"/>
<dbReference type="GO" id="GO:0005634">
    <property type="term" value="C:nucleus"/>
    <property type="evidence" value="ECO:0007669"/>
    <property type="project" value="TreeGrafter"/>
</dbReference>
<dbReference type="GO" id="GO:0003677">
    <property type="term" value="F:DNA binding"/>
    <property type="evidence" value="ECO:0007669"/>
    <property type="project" value="InterPro"/>
</dbReference>
<evidence type="ECO:0000313" key="3">
    <source>
        <dbReference type="EMBL" id="QSL64576.1"/>
    </source>
</evidence>
<evidence type="ECO:0000313" key="4">
    <source>
        <dbReference type="Proteomes" id="UP000663699"/>
    </source>
</evidence>
<dbReference type="PIRSF" id="PIRSF015730">
    <property type="entry name" value="TFAR19"/>
    <property type="match status" value="1"/>
</dbReference>
<name>A0A899FW26_9ASCO</name>
<dbReference type="SUPFAM" id="SSF46950">
    <property type="entry name" value="Double-stranded DNA-binding domain"/>
    <property type="match status" value="1"/>
</dbReference>
<organism evidence="3 4">
    <name type="scientific">Pneumocystis wakefieldiae</name>
    <dbReference type="NCBI Taxonomy" id="38082"/>
    <lineage>
        <taxon>Eukaryota</taxon>
        <taxon>Fungi</taxon>
        <taxon>Dikarya</taxon>
        <taxon>Ascomycota</taxon>
        <taxon>Taphrinomycotina</taxon>
        <taxon>Pneumocystomycetes</taxon>
        <taxon>Pneumocystaceae</taxon>
        <taxon>Pneumocystis</taxon>
    </lineage>
</organism>
<dbReference type="OrthoDB" id="10252486at2759"/>
<keyword evidence="4" id="KW-1185">Reference proteome</keyword>
<dbReference type="Gene3D" id="1.10.8.140">
    <property type="entry name" value="PDCD5-like"/>
    <property type="match status" value="1"/>
</dbReference>
<feature type="region of interest" description="Disordered" evidence="2">
    <location>
        <begin position="1"/>
        <end position="24"/>
    </location>
</feature>
<accession>A0A899FW26</accession>
<dbReference type="GO" id="GO:0005829">
    <property type="term" value="C:cytosol"/>
    <property type="evidence" value="ECO:0007669"/>
    <property type="project" value="TreeGrafter"/>
</dbReference>
<evidence type="ECO:0000256" key="1">
    <source>
        <dbReference type="ARBA" id="ARBA00010490"/>
    </source>
</evidence>
<sequence length="93" mass="10693">MHSSTQESSEDQSSRHATLSRLMEPAARDRLTRIALVNSNRARDVENILLRKAQEGLLQQKVSESNLISLLNQLKDEKKETKIIFNRQAFDED</sequence>
<dbReference type="EMBL" id="CP054534">
    <property type="protein sequence ID" value="QSL64576.1"/>
    <property type="molecule type" value="Genomic_DNA"/>
</dbReference>
<protein>
    <submittedName>
        <fullName evidence="3">Uncharacterized protein</fullName>
    </submittedName>
</protein>